<dbReference type="Proteomes" id="UP000533476">
    <property type="component" value="Unassembled WGS sequence"/>
</dbReference>
<dbReference type="PROSITE" id="PS00455">
    <property type="entry name" value="AMP_BINDING"/>
    <property type="match status" value="1"/>
</dbReference>
<comment type="caution">
    <text evidence="2">The sequence shown here is derived from an EMBL/GenBank/DDBJ whole genome shotgun (WGS) entry which is preliminary data.</text>
</comment>
<protein>
    <submittedName>
        <fullName evidence="2">Acyl--CoA ligase</fullName>
    </submittedName>
</protein>
<dbReference type="Gene3D" id="3.40.50.12780">
    <property type="entry name" value="N-terminal domain of ligase-like"/>
    <property type="match status" value="1"/>
</dbReference>
<dbReference type="AlphaFoldDB" id="A0A7Y0Q3J1"/>
<evidence type="ECO:0000313" key="2">
    <source>
        <dbReference type="EMBL" id="NMP23612.1"/>
    </source>
</evidence>
<organism evidence="2 3">
    <name type="scientific">Sulfobacillus harzensis</name>
    <dbReference type="NCBI Taxonomy" id="2729629"/>
    <lineage>
        <taxon>Bacteria</taxon>
        <taxon>Bacillati</taxon>
        <taxon>Bacillota</taxon>
        <taxon>Clostridia</taxon>
        <taxon>Eubacteriales</taxon>
        <taxon>Clostridiales Family XVII. Incertae Sedis</taxon>
        <taxon>Sulfobacillus</taxon>
    </lineage>
</organism>
<dbReference type="GO" id="GO:0016874">
    <property type="term" value="F:ligase activity"/>
    <property type="evidence" value="ECO:0007669"/>
    <property type="project" value="UniProtKB-KW"/>
</dbReference>
<reference evidence="2 3" key="1">
    <citation type="submission" date="2020-04" db="EMBL/GenBank/DDBJ databases">
        <authorList>
            <person name="Zhang R."/>
            <person name="Schippers A."/>
        </authorList>
    </citation>
    <scope>NUCLEOTIDE SEQUENCE [LARGE SCALE GENOMIC DNA]</scope>
    <source>
        <strain evidence="2 3">DSM 109850</strain>
    </source>
</reference>
<keyword evidence="2" id="KW-0436">Ligase</keyword>
<dbReference type="InterPro" id="IPR042099">
    <property type="entry name" value="ANL_N_sf"/>
</dbReference>
<dbReference type="Pfam" id="PF00501">
    <property type="entry name" value="AMP-binding"/>
    <property type="match status" value="1"/>
</dbReference>
<feature type="domain" description="AMP-dependent synthetase/ligase" evidence="1">
    <location>
        <begin position="36"/>
        <end position="283"/>
    </location>
</feature>
<dbReference type="InterPro" id="IPR050237">
    <property type="entry name" value="ATP-dep_AMP-bd_enzyme"/>
</dbReference>
<dbReference type="PANTHER" id="PTHR43767">
    <property type="entry name" value="LONG-CHAIN-FATTY-ACID--COA LIGASE"/>
    <property type="match status" value="1"/>
</dbReference>
<gene>
    <name evidence="2" type="ORF">HIJ39_14800</name>
</gene>
<keyword evidence="3" id="KW-1185">Reference proteome</keyword>
<evidence type="ECO:0000259" key="1">
    <source>
        <dbReference type="Pfam" id="PF00501"/>
    </source>
</evidence>
<sequence length="292" mass="32430">MTLPSDTRREKESQEDFLARLREKYEGRATMARMLKAAVERDPEKTALVDGTGRRLSYRQMGQDVAALAGGLRDHGIGTGDRVAVMMRSHVDYVLAYYALITRGLVIVPLNVRLAAPEVAYVLENSGARAVLGDPEFRPVVDEAVRINGTDIARFWTADDPAYRRLFEAKPEPWADVLEDTLAAIYYTSGTTGKPKGAMITHLNMTAVGQQNVEAWYFDDPEVVELEISPLFHVSFQEFGPTIHAVGGTLVVDNFSPERSLDLIEREGVNAFFAVPSMLILMRKPIKNGRAT</sequence>
<evidence type="ECO:0000313" key="3">
    <source>
        <dbReference type="Proteomes" id="UP000533476"/>
    </source>
</evidence>
<dbReference type="InterPro" id="IPR020845">
    <property type="entry name" value="AMP-binding_CS"/>
</dbReference>
<dbReference type="SUPFAM" id="SSF56801">
    <property type="entry name" value="Acetyl-CoA synthetase-like"/>
    <property type="match status" value="1"/>
</dbReference>
<dbReference type="RefSeq" id="WP_169101040.1">
    <property type="nucleotide sequence ID" value="NZ_JABBVZ010000058.1"/>
</dbReference>
<dbReference type="PANTHER" id="PTHR43767:SF1">
    <property type="entry name" value="NONRIBOSOMAL PEPTIDE SYNTHASE PES1 (EUROFUNG)-RELATED"/>
    <property type="match status" value="1"/>
</dbReference>
<dbReference type="InterPro" id="IPR000873">
    <property type="entry name" value="AMP-dep_synth/lig_dom"/>
</dbReference>
<name>A0A7Y0Q3J1_9FIRM</name>
<proteinExistence type="predicted"/>
<dbReference type="EMBL" id="JABBVZ010000058">
    <property type="protein sequence ID" value="NMP23612.1"/>
    <property type="molecule type" value="Genomic_DNA"/>
</dbReference>
<accession>A0A7Y0Q3J1</accession>